<proteinExistence type="predicted"/>
<protein>
    <submittedName>
        <fullName evidence="1">Uncharacterized protein</fullName>
    </submittedName>
</protein>
<keyword evidence="2" id="KW-1185">Reference proteome</keyword>
<organism evidence="1 2">
    <name type="scientific">Pistacia atlantica</name>
    <dbReference type="NCBI Taxonomy" id="434234"/>
    <lineage>
        <taxon>Eukaryota</taxon>
        <taxon>Viridiplantae</taxon>
        <taxon>Streptophyta</taxon>
        <taxon>Embryophyta</taxon>
        <taxon>Tracheophyta</taxon>
        <taxon>Spermatophyta</taxon>
        <taxon>Magnoliopsida</taxon>
        <taxon>eudicotyledons</taxon>
        <taxon>Gunneridae</taxon>
        <taxon>Pentapetalae</taxon>
        <taxon>rosids</taxon>
        <taxon>malvids</taxon>
        <taxon>Sapindales</taxon>
        <taxon>Anacardiaceae</taxon>
        <taxon>Pistacia</taxon>
    </lineage>
</organism>
<comment type="caution">
    <text evidence="1">The sequence shown here is derived from an EMBL/GenBank/DDBJ whole genome shotgun (WGS) entry which is preliminary data.</text>
</comment>
<gene>
    <name evidence="1" type="ORF">Patl1_22609</name>
</gene>
<evidence type="ECO:0000313" key="1">
    <source>
        <dbReference type="EMBL" id="KAJ0079017.1"/>
    </source>
</evidence>
<sequence length="132" mass="15289">MENMIPLPNQIRDYPKSGELEHIFRKKLTQTDTQRGLLFTGESNTFFMNTLPQSMRNELSREGSILATLYTPKVSKCKVPMRSRRQDTLGNFMLWKTGWVEILEENGYKSGDVIDCWCVYSSPEEGDNEEIT</sequence>
<evidence type="ECO:0000313" key="2">
    <source>
        <dbReference type="Proteomes" id="UP001164250"/>
    </source>
</evidence>
<dbReference type="Proteomes" id="UP001164250">
    <property type="component" value="Chromosome 13"/>
</dbReference>
<dbReference type="EMBL" id="CM047909">
    <property type="protein sequence ID" value="KAJ0079017.1"/>
    <property type="molecule type" value="Genomic_DNA"/>
</dbReference>
<reference evidence="2" key="1">
    <citation type="journal article" date="2023" name="G3 (Bethesda)">
        <title>Genome assembly and association tests identify interacting loci associated with vigor, precocity, and sex in interspecific pistachio rootstocks.</title>
        <authorList>
            <person name="Palmer W."/>
            <person name="Jacygrad E."/>
            <person name="Sagayaradj S."/>
            <person name="Cavanaugh K."/>
            <person name="Han R."/>
            <person name="Bertier L."/>
            <person name="Beede B."/>
            <person name="Kafkas S."/>
            <person name="Golino D."/>
            <person name="Preece J."/>
            <person name="Michelmore R."/>
        </authorList>
    </citation>
    <scope>NUCLEOTIDE SEQUENCE [LARGE SCALE GENOMIC DNA]</scope>
</reference>
<name>A0ACC0ZWS1_9ROSI</name>
<accession>A0ACC0ZWS1</accession>